<keyword evidence="2" id="KW-0560">Oxidoreductase</keyword>
<gene>
    <name evidence="3" type="ORF">SNE25_23060</name>
</gene>
<name>A0ABZ0TG86_9SPHI</name>
<reference evidence="3 4" key="1">
    <citation type="submission" date="2023-11" db="EMBL/GenBank/DDBJ databases">
        <title>Analysis of the Genomes of Mucilaginibacter gossypii cycad 4 and M. sabulilitoris SNA2: microbes with the potential for plant growth promotion.</title>
        <authorList>
            <person name="Hirsch A.M."/>
            <person name="Humm E."/>
            <person name="Rubbi M."/>
            <person name="Del Vecchio G."/>
            <person name="Ha S.M."/>
            <person name="Pellegrini M."/>
            <person name="Gunsalus R.P."/>
        </authorList>
    </citation>
    <scope>NUCLEOTIDE SEQUENCE [LARGE SCALE GENOMIC DNA]</scope>
    <source>
        <strain evidence="3 4">SNA2</strain>
    </source>
</reference>
<dbReference type="InterPro" id="IPR036291">
    <property type="entry name" value="NAD(P)-bd_dom_sf"/>
</dbReference>
<dbReference type="Proteomes" id="UP001324380">
    <property type="component" value="Chromosome"/>
</dbReference>
<dbReference type="Pfam" id="PF13561">
    <property type="entry name" value="adh_short_C2"/>
    <property type="match status" value="1"/>
</dbReference>
<evidence type="ECO:0000256" key="1">
    <source>
        <dbReference type="ARBA" id="ARBA00006484"/>
    </source>
</evidence>
<dbReference type="InterPro" id="IPR020904">
    <property type="entry name" value="Sc_DH/Rdtase_CS"/>
</dbReference>
<dbReference type="PANTHER" id="PTHR43639">
    <property type="entry name" value="OXIDOREDUCTASE, SHORT-CHAIN DEHYDROGENASE/REDUCTASE FAMILY (AFU_ORTHOLOGUE AFUA_5G02870)"/>
    <property type="match status" value="1"/>
</dbReference>
<dbReference type="PROSITE" id="PS00061">
    <property type="entry name" value="ADH_SHORT"/>
    <property type="match status" value="1"/>
</dbReference>
<organism evidence="3 4">
    <name type="scientific">Mucilaginibacter sabulilitoris</name>
    <dbReference type="NCBI Taxonomy" id="1173583"/>
    <lineage>
        <taxon>Bacteria</taxon>
        <taxon>Pseudomonadati</taxon>
        <taxon>Bacteroidota</taxon>
        <taxon>Sphingobacteriia</taxon>
        <taxon>Sphingobacteriales</taxon>
        <taxon>Sphingobacteriaceae</taxon>
        <taxon>Mucilaginibacter</taxon>
    </lineage>
</organism>
<dbReference type="PANTHER" id="PTHR43639:SF1">
    <property type="entry name" value="SHORT-CHAIN DEHYDROGENASE_REDUCTASE FAMILY PROTEIN"/>
    <property type="match status" value="1"/>
</dbReference>
<evidence type="ECO:0000313" key="4">
    <source>
        <dbReference type="Proteomes" id="UP001324380"/>
    </source>
</evidence>
<dbReference type="SUPFAM" id="SSF51735">
    <property type="entry name" value="NAD(P)-binding Rossmann-fold domains"/>
    <property type="match status" value="1"/>
</dbReference>
<comment type="similarity">
    <text evidence="1">Belongs to the short-chain dehydrogenases/reductases (SDR) family.</text>
</comment>
<protein>
    <submittedName>
        <fullName evidence="3">SDR family oxidoreductase</fullName>
    </submittedName>
</protein>
<evidence type="ECO:0000256" key="2">
    <source>
        <dbReference type="ARBA" id="ARBA00023002"/>
    </source>
</evidence>
<dbReference type="EMBL" id="CP139558">
    <property type="protein sequence ID" value="WPU92205.1"/>
    <property type="molecule type" value="Genomic_DNA"/>
</dbReference>
<dbReference type="PRINTS" id="PR00080">
    <property type="entry name" value="SDRFAMILY"/>
</dbReference>
<dbReference type="Gene3D" id="3.40.50.720">
    <property type="entry name" value="NAD(P)-binding Rossmann-like Domain"/>
    <property type="match status" value="1"/>
</dbReference>
<dbReference type="PRINTS" id="PR00081">
    <property type="entry name" value="GDHRDH"/>
</dbReference>
<accession>A0ABZ0TG86</accession>
<proteinExistence type="inferred from homology"/>
<keyword evidence="4" id="KW-1185">Reference proteome</keyword>
<sequence>MINNSIDLKNKRVLVTGASQGIGAGICHAMAACGADILVNYLHDQQAAEAVVSDLKTLYGVKASCFRTDVADQASVVAMFEFADQVLGGIDILVNNAACETIEHALHLNLDDWDRVFNVDLRGAFICSQEAGKRMVDQNSGVIINISSIHDKVPRKGLIHYCAAKAGLNMMTKCLALELAERNIRVVSVSPGAIETEMNREEIDKFGREKFNNWIPLGRVGLVDDVAWTCAFLASDKAAYYTATEIYIDGGYKESTIPYDPRPKK</sequence>
<dbReference type="InterPro" id="IPR002347">
    <property type="entry name" value="SDR_fam"/>
</dbReference>
<evidence type="ECO:0000313" key="3">
    <source>
        <dbReference type="EMBL" id="WPU92205.1"/>
    </source>
</evidence>
<dbReference type="RefSeq" id="WP_321561367.1">
    <property type="nucleotide sequence ID" value="NZ_CP139558.1"/>
</dbReference>